<reference evidence="2 3" key="1">
    <citation type="submission" date="2020-04" db="EMBL/GenBank/DDBJ databases">
        <title>Flammeovirga sp. SR4, a novel species isolated from seawater.</title>
        <authorList>
            <person name="Wang X."/>
        </authorList>
    </citation>
    <scope>NUCLEOTIDE SEQUENCE [LARGE SCALE GENOMIC DNA]</scope>
    <source>
        <strain evidence="2 3">ATCC 23126</strain>
    </source>
</reference>
<evidence type="ECO:0000259" key="1">
    <source>
        <dbReference type="Pfam" id="PF21837"/>
    </source>
</evidence>
<keyword evidence="3" id="KW-1185">Reference proteome</keyword>
<dbReference type="Pfam" id="PF21837">
    <property type="entry name" value="DUF6896"/>
    <property type="match status" value="1"/>
</dbReference>
<protein>
    <recommendedName>
        <fullName evidence="1">DUF6896 domain-containing protein</fullName>
    </recommendedName>
</protein>
<dbReference type="Proteomes" id="UP000576082">
    <property type="component" value="Unassembled WGS sequence"/>
</dbReference>
<feature type="domain" description="DUF6896" evidence="1">
    <location>
        <begin position="82"/>
        <end position="211"/>
    </location>
</feature>
<dbReference type="AlphaFoldDB" id="A0A7X9S1Q3"/>
<name>A0A7X9S1Q3_9BACT</name>
<comment type="caution">
    <text evidence="2">The sequence shown here is derived from an EMBL/GenBank/DDBJ whole genome shotgun (WGS) entry which is preliminary data.</text>
</comment>
<dbReference type="RefSeq" id="WP_169660953.1">
    <property type="nucleotide sequence ID" value="NZ_JABANE010000208.1"/>
</dbReference>
<dbReference type="InterPro" id="IPR054191">
    <property type="entry name" value="DUF6896"/>
</dbReference>
<evidence type="ECO:0000313" key="2">
    <source>
        <dbReference type="EMBL" id="NME72782.1"/>
    </source>
</evidence>
<dbReference type="EMBL" id="JABANE010000208">
    <property type="protein sequence ID" value="NME72782.1"/>
    <property type="molecule type" value="Genomic_DNA"/>
</dbReference>
<proteinExistence type="predicted"/>
<accession>A0A7X9S1Q3</accession>
<evidence type="ECO:0000313" key="3">
    <source>
        <dbReference type="Proteomes" id="UP000576082"/>
    </source>
</evidence>
<gene>
    <name evidence="2" type="ORF">HHU12_32790</name>
</gene>
<organism evidence="2 3">
    <name type="scientific">Flammeovirga aprica JL-4</name>
    <dbReference type="NCBI Taxonomy" id="694437"/>
    <lineage>
        <taxon>Bacteria</taxon>
        <taxon>Pseudomonadati</taxon>
        <taxon>Bacteroidota</taxon>
        <taxon>Cytophagia</taxon>
        <taxon>Cytophagales</taxon>
        <taxon>Flammeovirgaceae</taxon>
        <taxon>Flammeovirga</taxon>
    </lineage>
</organism>
<sequence>MNKKISINFQNKKASYQELEKMIEDAMDSQIAITNVLVDESTLSQLQSKFETKLVCYIVWSKLLVIEDSITTEFVISHITEFLQCYIEFDKKAHQMMELMASTFKIDLNDSAQIWDLKRNRSKRQRGQINSSWNYFFHGAECAFENVNTGQYIDVKIIYGREYGVIDNFFLYRFIETTESLKPQFELLEGKSQNLRKVTSVLKEKGFLINRPNFDFEELILNRTNQVG</sequence>